<dbReference type="Proteomes" id="UP000598120">
    <property type="component" value="Unassembled WGS sequence"/>
</dbReference>
<organism evidence="2 3">
    <name type="scientific">Aquaticitalea lipolytica</name>
    <dbReference type="NCBI Taxonomy" id="1247562"/>
    <lineage>
        <taxon>Bacteria</taxon>
        <taxon>Pseudomonadati</taxon>
        <taxon>Bacteroidota</taxon>
        <taxon>Flavobacteriia</taxon>
        <taxon>Flavobacteriales</taxon>
        <taxon>Flavobacteriaceae</taxon>
        <taxon>Aquaticitalea</taxon>
    </lineage>
</organism>
<dbReference type="RefSeq" id="WP_188607066.1">
    <property type="nucleotide sequence ID" value="NZ_BMIC01000019.1"/>
</dbReference>
<keyword evidence="1" id="KW-0812">Transmembrane</keyword>
<name>A0A8J2TUB9_9FLAO</name>
<comment type="caution">
    <text evidence="2">The sequence shown here is derived from an EMBL/GenBank/DDBJ whole genome shotgun (WGS) entry which is preliminary data.</text>
</comment>
<dbReference type="AlphaFoldDB" id="A0A8J2TUB9"/>
<reference evidence="2 3" key="1">
    <citation type="journal article" date="2014" name="Int. J. Syst. Evol. Microbiol.">
        <title>Complete genome sequence of Corynebacterium casei LMG S-19264T (=DSM 44701T), isolated from a smear-ripened cheese.</title>
        <authorList>
            <consortium name="US DOE Joint Genome Institute (JGI-PGF)"/>
            <person name="Walter F."/>
            <person name="Albersmeier A."/>
            <person name="Kalinowski J."/>
            <person name="Ruckert C."/>
        </authorList>
    </citation>
    <scope>NUCLEOTIDE SEQUENCE [LARGE SCALE GENOMIC DNA]</scope>
    <source>
        <strain evidence="2 3">CGMCC 1.15295</strain>
    </source>
</reference>
<gene>
    <name evidence="2" type="ORF">GCM10011531_28250</name>
</gene>
<proteinExistence type="predicted"/>
<evidence type="ECO:0000313" key="2">
    <source>
        <dbReference type="EMBL" id="GFZ95015.1"/>
    </source>
</evidence>
<evidence type="ECO:0000256" key="1">
    <source>
        <dbReference type="SAM" id="Phobius"/>
    </source>
</evidence>
<dbReference type="EMBL" id="BMIC01000019">
    <property type="protein sequence ID" value="GFZ95015.1"/>
    <property type="molecule type" value="Genomic_DNA"/>
</dbReference>
<keyword evidence="1" id="KW-0472">Membrane</keyword>
<sequence length="428" mass="47947">MSIKKLKAGALQLTIFIVVMIALLLAAFLVLVHTQKQFNLQTDFVLETVNNADRGIEYALVNNVELNDSTLVNLEDEDYKALHIQRDFWGLFEKVKSTSKIKNYQFQKVALIGAKQAKDNRTTLYLEDNNKPLVVVGNTNIKGVAYVPKRGVKAGNIAGQSYYGSELINGQTKESQYLPKLFFETQQHLKTISKNSTLTNQKRFLDLNAERSFVNSFLEPYQILYSTTNINLENIELTGHIVVFSKTSISVEASSSLKDVILIAPKIEVKNNVVGTFQAFATETISVGSNCKLEYPSALVVYEDEKGVIIPQRVDSQQLLSRNIKINNATTIEGVVLFFGLKTSNNYDPQIIIEDKVIIKGEVYCNTNIELKGTVYGTVYASNFIAKQSGSVYQNHLYNATIVIDSLSQKYVGLPFSNSKKSVLKWLY</sequence>
<keyword evidence="3" id="KW-1185">Reference proteome</keyword>
<keyword evidence="1" id="KW-1133">Transmembrane helix</keyword>
<evidence type="ECO:0000313" key="3">
    <source>
        <dbReference type="Proteomes" id="UP000598120"/>
    </source>
</evidence>
<protein>
    <submittedName>
        <fullName evidence="2">Uncharacterized protein</fullName>
    </submittedName>
</protein>
<accession>A0A8J2TUB9</accession>
<feature type="transmembrane region" description="Helical" evidence="1">
    <location>
        <begin position="12"/>
        <end position="32"/>
    </location>
</feature>